<accession>A0A0G0JL46</accession>
<reference evidence="1 2" key="1">
    <citation type="journal article" date="2015" name="Nature">
        <title>rRNA introns, odd ribosomes, and small enigmatic genomes across a large radiation of phyla.</title>
        <authorList>
            <person name="Brown C.T."/>
            <person name="Hug L.A."/>
            <person name="Thomas B.C."/>
            <person name="Sharon I."/>
            <person name="Castelle C.J."/>
            <person name="Singh A."/>
            <person name="Wilkins M.J."/>
            <person name="Williams K.H."/>
            <person name="Banfield J.F."/>
        </authorList>
    </citation>
    <scope>NUCLEOTIDE SEQUENCE [LARGE SCALE GENOMIC DNA]</scope>
</reference>
<dbReference type="EMBL" id="LBTI01000018">
    <property type="protein sequence ID" value="KKQ37469.1"/>
    <property type="molecule type" value="Genomic_DNA"/>
</dbReference>
<dbReference type="GO" id="GO:0003677">
    <property type="term" value="F:DNA binding"/>
    <property type="evidence" value="ECO:0007669"/>
    <property type="project" value="InterPro"/>
</dbReference>
<dbReference type="STRING" id="1618545.US53_C0018G0007"/>
<dbReference type="Proteomes" id="UP000034591">
    <property type="component" value="Unassembled WGS sequence"/>
</dbReference>
<gene>
    <name evidence="1" type="ORF">US53_C0018G0007</name>
</gene>
<evidence type="ECO:0000313" key="2">
    <source>
        <dbReference type="Proteomes" id="UP000034591"/>
    </source>
</evidence>
<name>A0A0G0JL46_9BACT</name>
<protein>
    <recommendedName>
        <fullName evidence="3">Copper-sensing transcriptional repressor CsoR</fullName>
    </recommendedName>
</protein>
<proteinExistence type="predicted"/>
<dbReference type="GO" id="GO:0045892">
    <property type="term" value="P:negative regulation of DNA-templated transcription"/>
    <property type="evidence" value="ECO:0007669"/>
    <property type="project" value="UniProtKB-ARBA"/>
</dbReference>
<dbReference type="InterPro" id="IPR003735">
    <property type="entry name" value="Metal_Tscrpt_repr"/>
</dbReference>
<organism evidence="1 2">
    <name type="scientific">Candidatus Woesebacteria bacterium GW2011_GWA1_37_7</name>
    <dbReference type="NCBI Taxonomy" id="1618545"/>
    <lineage>
        <taxon>Bacteria</taxon>
        <taxon>Candidatus Woeseibacteriota</taxon>
    </lineage>
</organism>
<dbReference type="GO" id="GO:0046872">
    <property type="term" value="F:metal ion binding"/>
    <property type="evidence" value="ECO:0007669"/>
    <property type="project" value="InterPro"/>
</dbReference>
<sequence length="92" mass="10682">MPKGMPKDKTLKRQLLTRYRISLGHLEKVIRMLDKDDYCVDIVHQSIAVQAALRKADHEVLRNHLKTCLSEDIKKGKSKKTIDEVMKVLEKI</sequence>
<comment type="caution">
    <text evidence="1">The sequence shown here is derived from an EMBL/GenBank/DDBJ whole genome shotgun (WGS) entry which is preliminary data.</text>
</comment>
<evidence type="ECO:0000313" key="1">
    <source>
        <dbReference type="EMBL" id="KKQ37469.1"/>
    </source>
</evidence>
<evidence type="ECO:0008006" key="3">
    <source>
        <dbReference type="Google" id="ProtNLM"/>
    </source>
</evidence>
<dbReference type="AlphaFoldDB" id="A0A0G0JL46"/>
<dbReference type="Pfam" id="PF02583">
    <property type="entry name" value="Trns_repr_metal"/>
    <property type="match status" value="1"/>
</dbReference>
<dbReference type="PANTHER" id="PTHR33677">
    <property type="entry name" value="TRANSCRIPTIONAL REPRESSOR FRMR-RELATED"/>
    <property type="match status" value="1"/>
</dbReference>
<dbReference type="Gene3D" id="1.20.58.1000">
    <property type="entry name" value="Metal-sensitive repressor, helix protomer"/>
    <property type="match status" value="1"/>
</dbReference>
<dbReference type="InterPro" id="IPR038390">
    <property type="entry name" value="Metal_Tscrpt_repr_sf"/>
</dbReference>